<feature type="transmembrane region" description="Helical" evidence="2">
    <location>
        <begin position="92"/>
        <end position="110"/>
    </location>
</feature>
<feature type="transmembrane region" description="Helical" evidence="2">
    <location>
        <begin position="256"/>
        <end position="281"/>
    </location>
</feature>
<evidence type="ECO:0000313" key="5">
    <source>
        <dbReference type="Proteomes" id="UP001208131"/>
    </source>
</evidence>
<feature type="transmembrane region" description="Helical" evidence="2">
    <location>
        <begin position="67"/>
        <end position="85"/>
    </location>
</feature>
<organism evidence="4 5">
    <name type="scientific">Hominimerdicola aceti</name>
    <dbReference type="NCBI Taxonomy" id="2981726"/>
    <lineage>
        <taxon>Bacteria</taxon>
        <taxon>Bacillati</taxon>
        <taxon>Bacillota</taxon>
        <taxon>Clostridia</taxon>
        <taxon>Eubacteriales</taxon>
        <taxon>Oscillospiraceae</taxon>
        <taxon>Hominimerdicola</taxon>
    </lineage>
</organism>
<dbReference type="PANTHER" id="PTHR42736">
    <property type="entry name" value="PROTEIN-GLUTAMINE GAMMA-GLUTAMYLTRANSFERASE"/>
    <property type="match status" value="1"/>
</dbReference>
<evidence type="ECO:0000313" key="4">
    <source>
        <dbReference type="EMBL" id="MCU6704790.1"/>
    </source>
</evidence>
<keyword evidence="2" id="KW-1133">Transmembrane helix</keyword>
<gene>
    <name evidence="4" type="ORF">OCV57_02460</name>
</gene>
<accession>A0AAE3LGZ2</accession>
<dbReference type="PANTHER" id="PTHR42736:SF1">
    <property type="entry name" value="PROTEIN-GLUTAMINE GAMMA-GLUTAMYLTRANSFERASE"/>
    <property type="match status" value="1"/>
</dbReference>
<dbReference type="EMBL" id="JAOQJZ010000002">
    <property type="protein sequence ID" value="MCU6704790.1"/>
    <property type="molecule type" value="Genomic_DNA"/>
</dbReference>
<name>A0AAE3LGZ2_9FIRM</name>
<feature type="transmembrane region" description="Helical" evidence="2">
    <location>
        <begin position="201"/>
        <end position="220"/>
    </location>
</feature>
<dbReference type="Proteomes" id="UP001208131">
    <property type="component" value="Unassembled WGS sequence"/>
</dbReference>
<feature type="transmembrane region" description="Helical" evidence="2">
    <location>
        <begin position="178"/>
        <end position="195"/>
    </location>
</feature>
<feature type="domain" description="Transglutaminase-like" evidence="3">
    <location>
        <begin position="577"/>
        <end position="654"/>
    </location>
</feature>
<dbReference type="SUPFAM" id="SSF54001">
    <property type="entry name" value="Cysteine proteinases"/>
    <property type="match status" value="1"/>
</dbReference>
<dbReference type="InterPro" id="IPR002931">
    <property type="entry name" value="Transglutaminase-like"/>
</dbReference>
<feature type="transmembrane region" description="Helical" evidence="2">
    <location>
        <begin position="40"/>
        <end position="61"/>
    </location>
</feature>
<protein>
    <submittedName>
        <fullName evidence="4">Transglutaminase-like domain-containing protein</fullName>
    </submittedName>
</protein>
<keyword evidence="2" id="KW-0812">Transmembrane</keyword>
<evidence type="ECO:0000259" key="3">
    <source>
        <dbReference type="SMART" id="SM00460"/>
    </source>
</evidence>
<feature type="compositionally biased region" description="Low complexity" evidence="1">
    <location>
        <begin position="675"/>
        <end position="720"/>
    </location>
</feature>
<dbReference type="Pfam" id="PF01841">
    <property type="entry name" value="Transglut_core"/>
    <property type="match status" value="1"/>
</dbReference>
<evidence type="ECO:0000256" key="1">
    <source>
        <dbReference type="SAM" id="MobiDB-lite"/>
    </source>
</evidence>
<comment type="caution">
    <text evidence="4">The sequence shown here is derived from an EMBL/GenBank/DDBJ whole genome shotgun (WGS) entry which is preliminary data.</text>
</comment>
<dbReference type="SMART" id="SM00460">
    <property type="entry name" value="TGc"/>
    <property type="match status" value="1"/>
</dbReference>
<dbReference type="InterPro" id="IPR038765">
    <property type="entry name" value="Papain-like_cys_pep_sf"/>
</dbReference>
<feature type="compositionally biased region" description="Polar residues" evidence="1">
    <location>
        <begin position="731"/>
        <end position="741"/>
    </location>
</feature>
<feature type="transmembrane region" description="Helical" evidence="2">
    <location>
        <begin position="151"/>
        <end position="171"/>
    </location>
</feature>
<dbReference type="Gene3D" id="3.10.620.30">
    <property type="match status" value="1"/>
</dbReference>
<reference evidence="4 5" key="1">
    <citation type="journal article" date="2021" name="ISME Commun">
        <title>Automated analysis of genomic sequences facilitates high-throughput and comprehensive description of bacteria.</title>
        <authorList>
            <person name="Hitch T.C.A."/>
        </authorList>
    </citation>
    <scope>NUCLEOTIDE SEQUENCE [LARGE SCALE GENOMIC DNA]</scope>
    <source>
        <strain evidence="4 5">Sanger_31</strain>
    </source>
</reference>
<sequence length="893" mass="99960">MKKKRIKSKNKDIGFISSNGICIDGDILMNCEREHNSGSFLWFQILLTFVATICTAFMAVSFLDMEIYKTTIIYYSAMLSLVFGLMKSSHKIIKFSALGVMILHVIYLVSRISTIKYGLFVVIDRYLSRANQPNSTLGVQLSGISTIDYPYLASNFFVFFITLVCLGTAAACLYRIDFPLLFIITFPVFELGMYWGWEPSMWTVIGLFVCWVTVLSLHIINHTTNKAGRKNTFAVHERKRTFYFTSEKQKACFYNVFMKFTAILSSLVLVVIMLFSAITGFTRPESFAKYRHNISTAVSNFSLTDLRNAFSDYDSGFDLFGIKTVGGTNGGVLGKTAGISFNGSTALKMVTPKFSNTLYLRGYVAGVYNDNSWTPVDVNGNEDTFSDDFEQGKIWVQDLDYDLIQRKYADLTPAQISVSVLGASKKFVYAPYASLYSSDGNTDDKKMRPTTESYVKLSSTKYSLYYFDPSLIEERLEALPEAIAAEEPALSVNKDRGVDAYSEFVHQKYMDVSKSDELNKAYKEILSEYLGVDIYHKGDWTYEEISTAIKNYFSDNFTYTLEPGVTPKGEDFIDYFLSTQKEGYCSYFATAGAELLRMFGYPSRYVEGYVVLNSQLGEPKDDSTYEVSVKDKCAHAWAEVFIDNAGWYPAEFTPGYDNDNPNLTQQEKDPKEVTTTKSTESKPTTTTQNGGQGGTTSVATKKPANSSKASTTKKTNSASNGHGAGVMSGAGKTSVSSRVTENNSDHGSFVGIFITLGGLLLIAFGVVVHRDVKVKKMRSELSNGDNRSRTVAVYRYMLKYLKLIGITDSRNITDLQLCDRLTEKCQEMQINDFSHMIKYIGELAVKAEMSNSVISDEELETALSYFEIVKDKIVLPKLSGAKLLNAKFVYCLY</sequence>
<dbReference type="AlphaFoldDB" id="A0AAE3LGZ2"/>
<feature type="transmembrane region" description="Helical" evidence="2">
    <location>
        <begin position="747"/>
        <end position="768"/>
    </location>
</feature>
<dbReference type="InterPro" id="IPR052901">
    <property type="entry name" value="Bact_TGase-like"/>
</dbReference>
<evidence type="ECO:0000256" key="2">
    <source>
        <dbReference type="SAM" id="Phobius"/>
    </source>
</evidence>
<proteinExistence type="predicted"/>
<dbReference type="RefSeq" id="WP_267300370.1">
    <property type="nucleotide sequence ID" value="NZ_JAOQJZ010000002.1"/>
</dbReference>
<keyword evidence="5" id="KW-1185">Reference proteome</keyword>
<feature type="region of interest" description="Disordered" evidence="1">
    <location>
        <begin position="656"/>
        <end position="741"/>
    </location>
</feature>
<keyword evidence="2" id="KW-0472">Membrane</keyword>